<dbReference type="EMBL" id="MT631530">
    <property type="protein sequence ID" value="QNO53072.1"/>
    <property type="molecule type" value="Genomic_DNA"/>
</dbReference>
<organism evidence="1">
    <name type="scientific">Candidatus Methanophagaceae archaeon ANME-1 ERB6</name>
    <dbReference type="NCBI Taxonomy" id="2759912"/>
    <lineage>
        <taxon>Archaea</taxon>
        <taxon>Methanobacteriati</taxon>
        <taxon>Methanobacteriota</taxon>
        <taxon>Stenosarchaea group</taxon>
        <taxon>Methanomicrobia</taxon>
        <taxon>Candidatus Methanophagales</taxon>
        <taxon>Candidatus Methanophagaceae</taxon>
    </lineage>
</organism>
<dbReference type="AlphaFoldDB" id="A0A7G9YYI8"/>
<evidence type="ECO:0000313" key="1">
    <source>
        <dbReference type="EMBL" id="QNO53072.1"/>
    </source>
</evidence>
<accession>A0A7G9YYI8</accession>
<proteinExistence type="predicted"/>
<name>A0A7G9YYI8_9EURY</name>
<protein>
    <submittedName>
        <fullName evidence="1">Uncharacterized protein</fullName>
    </submittedName>
</protein>
<reference evidence="1" key="1">
    <citation type="submission" date="2020-06" db="EMBL/GenBank/DDBJ databases">
        <title>Unique genomic features of the anaerobic methanotrophic archaea.</title>
        <authorList>
            <person name="Chadwick G.L."/>
            <person name="Skennerton C.T."/>
            <person name="Laso-Perez R."/>
            <person name="Leu A.O."/>
            <person name="Speth D.R."/>
            <person name="Yu H."/>
            <person name="Morgan-Lang C."/>
            <person name="Hatzenpichler R."/>
            <person name="Goudeau D."/>
            <person name="Malmstrom R."/>
            <person name="Brazelton W.J."/>
            <person name="Woyke T."/>
            <person name="Hallam S.J."/>
            <person name="Tyson G.W."/>
            <person name="Wegener G."/>
            <person name="Boetius A."/>
            <person name="Orphan V."/>
        </authorList>
    </citation>
    <scope>NUCLEOTIDE SEQUENCE</scope>
</reference>
<gene>
    <name evidence="1" type="ORF">GGECLBBC_00011</name>
</gene>
<sequence>MQNFEKFIRAANLKRASIVTYPATKEAQIIAKALLEEINNGGEVSKLNTIAPNTAGTLIKKDSSNVCF</sequence>